<dbReference type="Gene3D" id="3.80.10.10">
    <property type="entry name" value="Ribonuclease Inhibitor"/>
    <property type="match status" value="2"/>
</dbReference>
<evidence type="ECO:0000259" key="1">
    <source>
        <dbReference type="Pfam" id="PF25019"/>
    </source>
</evidence>
<evidence type="ECO:0000313" key="3">
    <source>
        <dbReference type="Proteomes" id="UP000237000"/>
    </source>
</evidence>
<keyword evidence="3" id="KW-1185">Reference proteome</keyword>
<dbReference type="InterPro" id="IPR032675">
    <property type="entry name" value="LRR_dom_sf"/>
</dbReference>
<dbReference type="OrthoDB" id="37484at2759"/>
<accession>A0A2P5AW19</accession>
<dbReference type="PANTHER" id="PTHR47186">
    <property type="entry name" value="LEUCINE-RICH REPEAT-CONTAINING PROTEIN 57"/>
    <property type="match status" value="1"/>
</dbReference>
<dbReference type="PANTHER" id="PTHR47186:SF3">
    <property type="entry name" value="OS09G0267800 PROTEIN"/>
    <property type="match status" value="1"/>
</dbReference>
<reference evidence="3" key="1">
    <citation type="submission" date="2016-06" db="EMBL/GenBank/DDBJ databases">
        <title>Parallel loss of symbiosis genes in relatives of nitrogen-fixing non-legume Parasponia.</title>
        <authorList>
            <person name="Van Velzen R."/>
            <person name="Holmer R."/>
            <person name="Bu F."/>
            <person name="Rutten L."/>
            <person name="Van Zeijl A."/>
            <person name="Liu W."/>
            <person name="Santuari L."/>
            <person name="Cao Q."/>
            <person name="Sharma T."/>
            <person name="Shen D."/>
            <person name="Roswanjaya Y."/>
            <person name="Wardhani T."/>
            <person name="Kalhor M.S."/>
            <person name="Jansen J."/>
            <person name="Van den Hoogen J."/>
            <person name="Gungor B."/>
            <person name="Hartog M."/>
            <person name="Hontelez J."/>
            <person name="Verver J."/>
            <person name="Yang W.-C."/>
            <person name="Schijlen E."/>
            <person name="Repin R."/>
            <person name="Schilthuizen M."/>
            <person name="Schranz E."/>
            <person name="Heidstra R."/>
            <person name="Miyata K."/>
            <person name="Fedorova E."/>
            <person name="Kohlen W."/>
            <person name="Bisseling T."/>
            <person name="Smit S."/>
            <person name="Geurts R."/>
        </authorList>
    </citation>
    <scope>NUCLEOTIDE SEQUENCE [LARGE SCALE GENOMIC DNA]</scope>
    <source>
        <strain evidence="3">cv. RG33-2</strain>
    </source>
</reference>
<dbReference type="Proteomes" id="UP000237000">
    <property type="component" value="Unassembled WGS sequence"/>
</dbReference>
<dbReference type="EMBL" id="JXTC01000680">
    <property type="protein sequence ID" value="PON40736.1"/>
    <property type="molecule type" value="Genomic_DNA"/>
</dbReference>
<dbReference type="InParanoid" id="A0A2P5AW19"/>
<protein>
    <submittedName>
        <fullName evidence="2">LRR domain containing protein</fullName>
    </submittedName>
</protein>
<gene>
    <name evidence="2" type="ORF">TorRG33x02_339620</name>
</gene>
<sequence>MPIQFGKLRNLQKLNDFVVGKNSGSGVNLLKELQDLHGTLTISRLENVGDVKDVSEAELKNKKFISCLILKFSCCLALDDSKRKREILGELKPHANLKSLSIHGYQGTSFPDWVGDQLYCNLVMVLLYKCDNCFLLPSFGQLPSLKCLWISNFPGVEIIGPEFYYSSDIIGSSTKPFRSLEILHLSDMPNLRKWLFIEDEVEDGVFPCLRELTLTLCPKLRVSLPNFLPSLRKLCIEKCHSLEPLVPRAQQMDVAFPSLEILDISLSGGQVYLLKGGLPSSLKEIRIETCYNLEALDEEAFQNLTSLEKLFIYGCDKVRCLPSLLPTSLSHLSIEECLLLRPRVRRETGEDWPIIHNIPNFDRDEAMMCRWAIHKMWPMQEE</sequence>
<proteinExistence type="predicted"/>
<evidence type="ECO:0000313" key="2">
    <source>
        <dbReference type="EMBL" id="PON40736.1"/>
    </source>
</evidence>
<dbReference type="Pfam" id="PF25019">
    <property type="entry name" value="LRR_R13L1-DRL21"/>
    <property type="match status" value="1"/>
</dbReference>
<comment type="caution">
    <text evidence="2">The sequence shown here is derived from an EMBL/GenBank/DDBJ whole genome shotgun (WGS) entry which is preliminary data.</text>
</comment>
<dbReference type="STRING" id="63057.A0A2P5AW19"/>
<dbReference type="SUPFAM" id="SSF52058">
    <property type="entry name" value="L domain-like"/>
    <property type="match status" value="1"/>
</dbReference>
<dbReference type="InterPro" id="IPR056789">
    <property type="entry name" value="LRR_R13L1-DRL21"/>
</dbReference>
<feature type="domain" description="R13L1/DRL21-like LRR repeat region" evidence="1">
    <location>
        <begin position="29"/>
        <end position="152"/>
    </location>
</feature>
<name>A0A2P5AW19_TREOI</name>
<organism evidence="2 3">
    <name type="scientific">Trema orientale</name>
    <name type="common">Charcoal tree</name>
    <name type="synonym">Celtis orientalis</name>
    <dbReference type="NCBI Taxonomy" id="63057"/>
    <lineage>
        <taxon>Eukaryota</taxon>
        <taxon>Viridiplantae</taxon>
        <taxon>Streptophyta</taxon>
        <taxon>Embryophyta</taxon>
        <taxon>Tracheophyta</taxon>
        <taxon>Spermatophyta</taxon>
        <taxon>Magnoliopsida</taxon>
        <taxon>eudicotyledons</taxon>
        <taxon>Gunneridae</taxon>
        <taxon>Pentapetalae</taxon>
        <taxon>rosids</taxon>
        <taxon>fabids</taxon>
        <taxon>Rosales</taxon>
        <taxon>Cannabaceae</taxon>
        <taxon>Trema</taxon>
    </lineage>
</organism>
<dbReference type="AlphaFoldDB" id="A0A2P5AW19"/>